<dbReference type="PROSITE" id="PS00045">
    <property type="entry name" value="HISTONE_LIKE"/>
    <property type="match status" value="1"/>
</dbReference>
<dbReference type="SMART" id="SM00411">
    <property type="entry name" value="BHL"/>
    <property type="match status" value="1"/>
</dbReference>
<dbReference type="PANTHER" id="PTHR33175">
    <property type="entry name" value="DNA-BINDING PROTEIN HU"/>
    <property type="match status" value="1"/>
</dbReference>
<gene>
    <name evidence="4" type="ordered locus">Theam_0038</name>
</gene>
<dbReference type="InterPro" id="IPR000119">
    <property type="entry name" value="Hist_DNA-bd"/>
</dbReference>
<evidence type="ECO:0000313" key="5">
    <source>
        <dbReference type="Proteomes" id="UP000006362"/>
    </source>
</evidence>
<dbReference type="InterPro" id="IPR020816">
    <property type="entry name" value="Histone-like_DNA-bd_CS"/>
</dbReference>
<dbReference type="GO" id="GO:0030527">
    <property type="term" value="F:structural constituent of chromatin"/>
    <property type="evidence" value="ECO:0007669"/>
    <property type="project" value="InterPro"/>
</dbReference>
<dbReference type="PANTHER" id="PTHR33175:SF2">
    <property type="entry name" value="INTEGRATION HOST FACTOR SUBUNIT ALPHA"/>
    <property type="match status" value="1"/>
</dbReference>
<proteinExistence type="inferred from homology"/>
<evidence type="ECO:0000256" key="3">
    <source>
        <dbReference type="RuleBase" id="RU003939"/>
    </source>
</evidence>
<dbReference type="SUPFAM" id="SSF47729">
    <property type="entry name" value="IHF-like DNA-binding proteins"/>
    <property type="match status" value="1"/>
</dbReference>
<comment type="similarity">
    <text evidence="1 3">Belongs to the bacterial histone-like protein family.</text>
</comment>
<reference evidence="4" key="1">
    <citation type="submission" date="2011-01" db="EMBL/GenBank/DDBJ databases">
        <title>Complete sequence of chromosome of Thermovibrio ammonificans HB-1.</title>
        <authorList>
            <consortium name="US DOE Joint Genome Institute"/>
            <person name="Lucas S."/>
            <person name="Copeland A."/>
            <person name="Lapidus A."/>
            <person name="Cheng J.-F."/>
            <person name="Goodwin L."/>
            <person name="Pitluck S."/>
            <person name="Davenport K."/>
            <person name="Detter J.C."/>
            <person name="Han C."/>
            <person name="Tapia R."/>
            <person name="Land M."/>
            <person name="Hauser L."/>
            <person name="Kyrpides N."/>
            <person name="Ivanova N."/>
            <person name="Ovchinnikova G."/>
            <person name="Vetriani C."/>
            <person name="Woyke T."/>
        </authorList>
    </citation>
    <scope>NUCLEOTIDE SEQUENCE [LARGE SCALE GENOMIC DNA]</scope>
    <source>
        <strain evidence="4">HB-1</strain>
    </source>
</reference>
<dbReference type="InterPro" id="IPR010992">
    <property type="entry name" value="IHF-like_DNA-bd_dom_sf"/>
</dbReference>
<dbReference type="CDD" id="cd13836">
    <property type="entry name" value="IHF_B"/>
    <property type="match status" value="1"/>
</dbReference>
<dbReference type="OrthoDB" id="9799835at2"/>
<evidence type="ECO:0000256" key="1">
    <source>
        <dbReference type="ARBA" id="ARBA00010529"/>
    </source>
</evidence>
<dbReference type="GO" id="GO:0003677">
    <property type="term" value="F:DNA binding"/>
    <property type="evidence" value="ECO:0007669"/>
    <property type="project" value="UniProtKB-KW"/>
</dbReference>
<keyword evidence="2 4" id="KW-0238">DNA-binding</keyword>
<sequence>MTKYELVNELRQRVSRKLGKQVRKELIETTVEELLDLIVFKVFGGEEVKIRGFGKFYLKEASPRRARNPKTGEVVNVPPRKVFAFKPSKDIRFVEVK</sequence>
<dbReference type="AlphaFoldDB" id="E8T307"/>
<dbReference type="RefSeq" id="WP_013536798.1">
    <property type="nucleotide sequence ID" value="NC_014926.1"/>
</dbReference>
<dbReference type="GO" id="GO:0005829">
    <property type="term" value="C:cytosol"/>
    <property type="evidence" value="ECO:0007669"/>
    <property type="project" value="TreeGrafter"/>
</dbReference>
<dbReference type="eggNOG" id="COG0776">
    <property type="taxonomic scope" value="Bacteria"/>
</dbReference>
<dbReference type="PRINTS" id="PR01727">
    <property type="entry name" value="DNABINDINGHU"/>
</dbReference>
<dbReference type="EMBL" id="CP002444">
    <property type="protein sequence ID" value="ADU96012.1"/>
    <property type="molecule type" value="Genomic_DNA"/>
</dbReference>
<dbReference type="Pfam" id="PF00216">
    <property type="entry name" value="Bac_DNA_binding"/>
    <property type="match status" value="1"/>
</dbReference>
<name>E8T307_THEA1</name>
<dbReference type="Gene3D" id="4.10.520.10">
    <property type="entry name" value="IHF-like DNA-binding proteins"/>
    <property type="match status" value="1"/>
</dbReference>
<accession>E8T307</accession>
<evidence type="ECO:0000313" key="4">
    <source>
        <dbReference type="EMBL" id="ADU96012.1"/>
    </source>
</evidence>
<protein>
    <submittedName>
        <fullName evidence="4">Histone family protein DNA-binding protein</fullName>
    </submittedName>
</protein>
<dbReference type="KEGG" id="tam:Theam_0038"/>
<organism evidence="4 5">
    <name type="scientific">Thermovibrio ammonificans (strain DSM 15698 / JCM 12110 / HB-1)</name>
    <dbReference type="NCBI Taxonomy" id="648996"/>
    <lineage>
        <taxon>Bacteria</taxon>
        <taxon>Pseudomonadati</taxon>
        <taxon>Aquificota</taxon>
        <taxon>Aquificia</taxon>
        <taxon>Desulfurobacteriales</taxon>
        <taxon>Desulfurobacteriaceae</taxon>
        <taxon>Thermovibrio</taxon>
    </lineage>
</organism>
<dbReference type="STRING" id="648996.Theam_0038"/>
<evidence type="ECO:0000256" key="2">
    <source>
        <dbReference type="ARBA" id="ARBA00023125"/>
    </source>
</evidence>
<dbReference type="HOGENOM" id="CLU_105066_2_4_0"/>
<keyword evidence="5" id="KW-1185">Reference proteome</keyword>
<dbReference type="Proteomes" id="UP000006362">
    <property type="component" value="Chromosome"/>
</dbReference>